<protein>
    <submittedName>
        <fullName evidence="1">Uncharacterized protein</fullName>
    </submittedName>
</protein>
<proteinExistence type="predicted"/>
<accession>A0AAD4WLB8</accession>
<evidence type="ECO:0000313" key="1">
    <source>
        <dbReference type="EMBL" id="KAI5345464.1"/>
    </source>
</evidence>
<name>A0AAD4WLB8_PRUDU</name>
<organism evidence="1 2">
    <name type="scientific">Prunus dulcis</name>
    <name type="common">Almond</name>
    <name type="synonym">Amygdalus dulcis</name>
    <dbReference type="NCBI Taxonomy" id="3755"/>
    <lineage>
        <taxon>Eukaryota</taxon>
        <taxon>Viridiplantae</taxon>
        <taxon>Streptophyta</taxon>
        <taxon>Embryophyta</taxon>
        <taxon>Tracheophyta</taxon>
        <taxon>Spermatophyta</taxon>
        <taxon>Magnoliopsida</taxon>
        <taxon>eudicotyledons</taxon>
        <taxon>Gunneridae</taxon>
        <taxon>Pentapetalae</taxon>
        <taxon>rosids</taxon>
        <taxon>fabids</taxon>
        <taxon>Rosales</taxon>
        <taxon>Rosaceae</taxon>
        <taxon>Amygdaloideae</taxon>
        <taxon>Amygdaleae</taxon>
        <taxon>Prunus</taxon>
    </lineage>
</organism>
<dbReference type="EMBL" id="JAJFAZ020000002">
    <property type="protein sequence ID" value="KAI5345464.1"/>
    <property type="molecule type" value="Genomic_DNA"/>
</dbReference>
<evidence type="ECO:0000313" key="2">
    <source>
        <dbReference type="Proteomes" id="UP001054821"/>
    </source>
</evidence>
<comment type="caution">
    <text evidence="1">The sequence shown here is derived from an EMBL/GenBank/DDBJ whole genome shotgun (WGS) entry which is preliminary data.</text>
</comment>
<reference evidence="1 2" key="1">
    <citation type="journal article" date="2022" name="G3 (Bethesda)">
        <title>Whole-genome sequence and methylome profiling of the almond [Prunus dulcis (Mill.) D.A. Webb] cultivar 'Nonpareil'.</title>
        <authorList>
            <person name="D'Amico-Willman K.M."/>
            <person name="Ouma W.Z."/>
            <person name="Meulia T."/>
            <person name="Sideli G.M."/>
            <person name="Gradziel T.M."/>
            <person name="Fresnedo-Ramirez J."/>
        </authorList>
    </citation>
    <scope>NUCLEOTIDE SEQUENCE [LARGE SCALE GENOMIC DNA]</scope>
    <source>
        <strain evidence="1">Clone GOH B32 T37-40</strain>
    </source>
</reference>
<keyword evidence="2" id="KW-1185">Reference proteome</keyword>
<dbReference type="AlphaFoldDB" id="A0AAD4WLB8"/>
<sequence>MFPKGPHDPSIFRGNRPQQRPIYLLAKRKRTKWSLFLLQPLSSSPVSKLSGTSPNLVTLMPIRYFCILERFEAGFAGLVFFKCSAIRGSLVEKTK</sequence>
<dbReference type="Proteomes" id="UP001054821">
    <property type="component" value="Chromosome 2"/>
</dbReference>
<gene>
    <name evidence="1" type="ORF">L3X38_013341</name>
</gene>